<evidence type="ECO:0000313" key="2">
    <source>
        <dbReference type="EMBL" id="KAG2513551.1"/>
    </source>
</evidence>
<dbReference type="EMBL" id="JPWV03000382">
    <property type="protein sequence ID" value="KAG2513551.1"/>
    <property type="molecule type" value="Genomic_DNA"/>
</dbReference>
<dbReference type="Proteomes" id="UP000792063">
    <property type="component" value="Unassembled WGS sequence"/>
</dbReference>
<evidence type="ECO:0000256" key="1">
    <source>
        <dbReference type="SAM" id="MobiDB-lite"/>
    </source>
</evidence>
<comment type="caution">
    <text evidence="5">The sequence shown here is derived from an EMBL/GenBank/DDBJ whole genome shotgun (WGS) entry which is preliminary data.</text>
</comment>
<sequence>MMKVTTHNHQATKTSEKLRRNGLNCLSLGENPNENDEETEGGNFPTRAGNHDEEEDEEGGAEARLEEICANEPALDMFLSTYLKLRGVRDLQVLTTEKRISNCLFHYYVALVDPVYQRGMSKSQFRVVLRDMNVIPGGAVVSSTSASSLVPSKNGGVTGASSPPLKLHVTDLVFSQAERAMAQEGSPAHGPRLAHRQAAPLAAVGDMHLSLSGFTAAMQIVRERVIAQAEQSLQQSGSDDPEIDDDEEWFMLRYLVPLALRLGARLLTQIRRCKELDLQLTGSQEPTGVAARQLLAANRAGVQLLHRYYSRRELHADTMGAVPIVSTPKMGAPRRLTVLTFRGLAMFTSDFNLLTPGAGLPALHFLLEAINWISGTSGVPGLVKETAVELLLNPRPTY</sequence>
<keyword evidence="6" id="KW-1185">Reference proteome</keyword>
<dbReference type="AlphaFoldDB" id="A0A421GFM9"/>
<gene>
    <name evidence="4" type="ORF">BBI17_008147</name>
    <name evidence="5" type="ORF">BBO99_00008200</name>
    <name evidence="2" type="ORF">JM16_007519</name>
    <name evidence="3" type="ORF">JM18_007833</name>
</gene>
<dbReference type="EMBL" id="MAYM02002158">
    <property type="protein sequence ID" value="RLN02695.1"/>
    <property type="molecule type" value="Genomic_DNA"/>
</dbReference>
<dbReference type="EMBL" id="MBDN02000400">
    <property type="protein sequence ID" value="RLN75617.1"/>
    <property type="molecule type" value="Genomic_DNA"/>
</dbReference>
<reference evidence="6 7" key="2">
    <citation type="submission" date="2018-07" db="EMBL/GenBank/DDBJ databases">
        <title>Genome sequencing of oomycete isolates from Chile give support for New Zealand origin for Phytophthora kernoviae and make available the first Nothophytophthora sp. genome.</title>
        <authorList>
            <person name="Studholme D.J."/>
            <person name="Sanfuentes E."/>
            <person name="Panda P."/>
            <person name="Hill R."/>
            <person name="Sambles C."/>
            <person name="Grant M."/>
            <person name="Williams N.M."/>
            <person name="Mcdougal R.L."/>
        </authorList>
    </citation>
    <scope>NUCLEOTIDE SEQUENCE [LARGE SCALE GENOMIC DNA]</scope>
    <source>
        <strain evidence="4">Chile2</strain>
        <strain evidence="5">Chile4</strain>
    </source>
</reference>
<reference evidence="2" key="3">
    <citation type="submission" date="2020-06" db="EMBL/GenBank/DDBJ databases">
        <authorList>
            <person name="Studholme D.J."/>
        </authorList>
    </citation>
    <scope>NUCLEOTIDE SEQUENCE</scope>
    <source>
        <strain evidence="2">NZFS 2646</strain>
        <strain evidence="3">NZFS 3630</strain>
    </source>
</reference>
<feature type="region of interest" description="Disordered" evidence="1">
    <location>
        <begin position="1"/>
        <end position="62"/>
    </location>
</feature>
<proteinExistence type="predicted"/>
<evidence type="ECO:0000313" key="3">
    <source>
        <dbReference type="EMBL" id="KAG2517273.1"/>
    </source>
</evidence>
<evidence type="ECO:0000313" key="4">
    <source>
        <dbReference type="EMBL" id="RLN02695.1"/>
    </source>
</evidence>
<accession>A0A421GFM9</accession>
<dbReference type="EMBL" id="JPWU03000390">
    <property type="protein sequence ID" value="KAG2517273.1"/>
    <property type="molecule type" value="Genomic_DNA"/>
</dbReference>
<dbReference type="Proteomes" id="UP000285883">
    <property type="component" value="Unassembled WGS sequence"/>
</dbReference>
<evidence type="ECO:0000313" key="6">
    <source>
        <dbReference type="Proteomes" id="UP000285624"/>
    </source>
</evidence>
<dbReference type="STRING" id="325452.A0A421GFM9"/>
<evidence type="ECO:0000313" key="7">
    <source>
        <dbReference type="Proteomes" id="UP000285883"/>
    </source>
</evidence>
<dbReference type="Proteomes" id="UP000285624">
    <property type="component" value="Unassembled WGS sequence"/>
</dbReference>
<protein>
    <submittedName>
        <fullName evidence="5">Uncharacterized protein</fullName>
    </submittedName>
</protein>
<feature type="compositionally biased region" description="Polar residues" evidence="1">
    <location>
        <begin position="1"/>
        <end position="13"/>
    </location>
</feature>
<name>A0A421GFM9_9STRA</name>
<reference evidence="2" key="1">
    <citation type="journal article" date="2015" name="Genom Data">
        <title>Genome sequences of six Phytophthora species associated with forests in New Zealand.</title>
        <authorList>
            <person name="Studholme D.J."/>
            <person name="McDougal R.L."/>
            <person name="Sambles C."/>
            <person name="Hansen E."/>
            <person name="Hardy G."/>
            <person name="Grant M."/>
            <person name="Ganley R.J."/>
            <person name="Williams N.M."/>
        </authorList>
    </citation>
    <scope>NUCLEOTIDE SEQUENCE</scope>
    <source>
        <strain evidence="2">NZFS 2646</strain>
        <strain evidence="3">NZFS 3630</strain>
    </source>
</reference>
<evidence type="ECO:0000313" key="5">
    <source>
        <dbReference type="EMBL" id="RLN75617.1"/>
    </source>
</evidence>
<dbReference type="Proteomes" id="UP000785171">
    <property type="component" value="Unassembled WGS sequence"/>
</dbReference>
<organism evidence="5 6">
    <name type="scientific">Phytophthora kernoviae</name>
    <dbReference type="NCBI Taxonomy" id="325452"/>
    <lineage>
        <taxon>Eukaryota</taxon>
        <taxon>Sar</taxon>
        <taxon>Stramenopiles</taxon>
        <taxon>Oomycota</taxon>
        <taxon>Peronosporomycetes</taxon>
        <taxon>Peronosporales</taxon>
        <taxon>Peronosporaceae</taxon>
        <taxon>Phytophthora</taxon>
    </lineage>
</organism>